<dbReference type="CDD" id="cd00353">
    <property type="entry name" value="Ribosomal_S15p_S13e"/>
    <property type="match status" value="1"/>
</dbReference>
<protein>
    <recommendedName>
        <fullName evidence="4">Small ribosomal subunit protein uS15</fullName>
    </recommendedName>
</protein>
<evidence type="ECO:0000256" key="5">
    <source>
        <dbReference type="RuleBase" id="RU003919"/>
    </source>
</evidence>
<dbReference type="EMBL" id="CP009253">
    <property type="protein sequence ID" value="ALD15314.1"/>
    <property type="molecule type" value="Genomic_DNA"/>
</dbReference>
<dbReference type="FunFam" id="1.10.287.10:FF:000002">
    <property type="entry name" value="30S ribosomal protein S15"/>
    <property type="match status" value="1"/>
</dbReference>
<keyword evidence="2 4" id="KW-0687">Ribonucleoprotein</keyword>
<comment type="function">
    <text evidence="4">Forms an intersubunit bridge (bridge B4) with the 23S rRNA of the 50S subunit in the ribosome.</text>
</comment>
<gene>
    <name evidence="4" type="primary">rpsO</name>
    <name evidence="7" type="ORF">IX46_01925</name>
</gene>
<dbReference type="GO" id="GO:0019843">
    <property type="term" value="F:rRNA binding"/>
    <property type="evidence" value="ECO:0007669"/>
    <property type="project" value="UniProtKB-UniRule"/>
</dbReference>
<dbReference type="GO" id="GO:0022627">
    <property type="term" value="C:cytosolic small ribosomal subunit"/>
    <property type="evidence" value="ECO:0007669"/>
    <property type="project" value="TreeGrafter"/>
</dbReference>
<dbReference type="STRING" id="1265350.IX46_01925"/>
<evidence type="ECO:0000256" key="2">
    <source>
        <dbReference type="ARBA" id="ARBA00023274"/>
    </source>
</evidence>
<accession>A0A0M4HIM9</accession>
<dbReference type="SMART" id="SM01387">
    <property type="entry name" value="Ribosomal_S15"/>
    <property type="match status" value="1"/>
</dbReference>
<dbReference type="RefSeq" id="WP_053940318.1">
    <property type="nucleotide sequence ID" value="NZ_CP009253.1"/>
</dbReference>
<dbReference type="Proteomes" id="UP000066321">
    <property type="component" value="Chromosome"/>
</dbReference>
<dbReference type="HAMAP" id="MF_01343_B">
    <property type="entry name" value="Ribosomal_uS15_B"/>
    <property type="match status" value="1"/>
</dbReference>
<keyword evidence="4 6" id="KW-0699">rRNA-binding</keyword>
<evidence type="ECO:0000256" key="3">
    <source>
        <dbReference type="ARBA" id="ARBA00064542"/>
    </source>
</evidence>
<dbReference type="Pfam" id="PF00312">
    <property type="entry name" value="Ribosomal_S15"/>
    <property type="match status" value="1"/>
</dbReference>
<dbReference type="Gene3D" id="1.10.287.10">
    <property type="entry name" value="S15/NS1, RNA-binding"/>
    <property type="match status" value="1"/>
</dbReference>
<evidence type="ECO:0000256" key="4">
    <source>
        <dbReference type="HAMAP-Rule" id="MF_01343"/>
    </source>
</evidence>
<organism evidence="7 8">
    <name type="scientific">Buchnera aphidicola</name>
    <name type="common">Aphis glycines</name>
    <dbReference type="NCBI Taxonomy" id="1265350"/>
    <lineage>
        <taxon>Bacteria</taxon>
        <taxon>Pseudomonadati</taxon>
        <taxon>Pseudomonadota</taxon>
        <taxon>Gammaproteobacteria</taxon>
        <taxon>Enterobacterales</taxon>
        <taxon>Erwiniaceae</taxon>
        <taxon>Buchnera</taxon>
    </lineage>
</organism>
<evidence type="ECO:0000256" key="6">
    <source>
        <dbReference type="RuleBase" id="RU004524"/>
    </source>
</evidence>
<evidence type="ECO:0000313" key="8">
    <source>
        <dbReference type="Proteomes" id="UP000066321"/>
    </source>
</evidence>
<dbReference type="SUPFAM" id="SSF47060">
    <property type="entry name" value="S15/NS1 RNA-binding domain"/>
    <property type="match status" value="1"/>
</dbReference>
<comment type="subunit">
    <text evidence="3 4">Part of the 30S ribosomal subunit. Forms a bridge to the 50S subunit in the 70S ribosome, contacting the 23S rRNA.</text>
</comment>
<proteinExistence type="inferred from homology"/>
<evidence type="ECO:0000313" key="7">
    <source>
        <dbReference type="EMBL" id="ALD15314.1"/>
    </source>
</evidence>
<dbReference type="InterPro" id="IPR009068">
    <property type="entry name" value="uS15_NS1_RNA-bd_sf"/>
</dbReference>
<evidence type="ECO:0000256" key="1">
    <source>
        <dbReference type="ARBA" id="ARBA00022980"/>
    </source>
</evidence>
<dbReference type="PATRIC" id="fig|1265350.3.peg.366"/>
<reference evidence="7 8" key="1">
    <citation type="journal article" date="2015" name="J Genomics">
        <title>Whole Genome Sequence of the Soybean Aphid Endosymbiont Buchnera aphidicola and Genetic Differentiation among Biotype-Specific Strains.</title>
        <authorList>
            <person name="Cassone B.J."/>
            <person name="Wenger J.A."/>
            <person name="Michel A.P."/>
        </authorList>
    </citation>
    <scope>NUCLEOTIDE SEQUENCE [LARGE SCALE GENOMIC DNA]</scope>
    <source>
        <strain evidence="7 8">BAg</strain>
    </source>
</reference>
<sequence length="89" mass="10457">MSIDTVSVKENILKYGKNNKDSGKTEVQIALLTHQINHLQLHFSQHKKDHSSRRGLLNMVSKRRKLLNYLKKKNMSNYSVLIENLNLRR</sequence>
<dbReference type="GO" id="GO:0006412">
    <property type="term" value="P:translation"/>
    <property type="evidence" value="ECO:0007669"/>
    <property type="project" value="UniProtKB-UniRule"/>
</dbReference>
<dbReference type="OrthoDB" id="9799262at2"/>
<dbReference type="InterPro" id="IPR000589">
    <property type="entry name" value="Ribosomal_uS15"/>
</dbReference>
<dbReference type="PANTHER" id="PTHR23321">
    <property type="entry name" value="RIBOSOMAL PROTEIN S15, BACTERIAL AND ORGANELLAR"/>
    <property type="match status" value="1"/>
</dbReference>
<comment type="similarity">
    <text evidence="4 5">Belongs to the universal ribosomal protein uS15 family.</text>
</comment>
<dbReference type="PANTHER" id="PTHR23321:SF26">
    <property type="entry name" value="SMALL RIBOSOMAL SUBUNIT PROTEIN US15M"/>
    <property type="match status" value="1"/>
</dbReference>
<dbReference type="PROSITE" id="PS00362">
    <property type="entry name" value="RIBOSOMAL_S15"/>
    <property type="match status" value="1"/>
</dbReference>
<dbReference type="Gene3D" id="6.10.250.3130">
    <property type="match status" value="1"/>
</dbReference>
<name>A0A0M4HIM9_9GAMM</name>
<comment type="function">
    <text evidence="4 6">One of the primary rRNA binding proteins, it binds directly to 16S rRNA where it helps nucleate assembly of the platform of the 30S subunit by binding and bridging several RNA helices of the 16S rRNA.</text>
</comment>
<keyword evidence="4 6" id="KW-0694">RNA-binding</keyword>
<dbReference type="AlphaFoldDB" id="A0A0M4HIM9"/>
<keyword evidence="1 4" id="KW-0689">Ribosomal protein</keyword>
<dbReference type="NCBIfam" id="TIGR00952">
    <property type="entry name" value="S15_bact"/>
    <property type="match status" value="1"/>
</dbReference>
<dbReference type="GO" id="GO:0003735">
    <property type="term" value="F:structural constituent of ribosome"/>
    <property type="evidence" value="ECO:0007669"/>
    <property type="project" value="InterPro"/>
</dbReference>
<dbReference type="KEGG" id="baph:IX46_01925"/>
<dbReference type="InterPro" id="IPR005290">
    <property type="entry name" value="Ribosomal_uS15_bac-type"/>
</dbReference>